<name>A0A8C2NK97_CAPHI</name>
<sequence length="597" mass="63445">MAVPQTVSQHTSTVLEQVSQFTNTEVAALTESCTNTSLSTVDKQTSTRTVEMRTVAVGEGRVKDVSSTKMRSIGVGTVLSGNAGFDRPSAVKTKESGVGQISINDNYLVGLKMRTIACGPPQLTVGPTGSRRSVGVGDEPVGEFVESPQPQAPSGMETGLDHYIERVQKLLAEQQALLAENYSELAEAFGEPHSQIGSLNSQLISTLSSINSVMKSASLEELRHPDFLKTSLGKVTGSNLEYTCKCGGLQSGGPLNSQTSLQEVGTMEGKPIGSQDTFPTQESMLSPVNLTDDQIAAGLYVCTNNESTLKSIMKKKDANKDSNGAKKNLQFVGINGGYELSEKMLSACNLLKNNINDPKALTSKDMRFCLNTLQHEWFRVSSQKSAIPAMVGDYIAAFEAISPEVLRHVINMADGNGNTALHYSTHVFADVCNVDHQNKAGYTPIMLAALAAVEAEKDMQVVEELFACGDVNAKASQAGQTALMLAVSHGRIDMVKGLLACGADVNIQDDEGSTALMCASEHGHVEIVKLLLAQPGCNGHLEDNDGSTALSIALEAGHKDIAVLLYAHVNFAKAQSPGTPRLGRKTSPGPTHRGSFD</sequence>
<feature type="repeat" description="ANK" evidence="5">
    <location>
        <begin position="511"/>
        <end position="532"/>
    </location>
</feature>
<evidence type="ECO:0000256" key="2">
    <source>
        <dbReference type="ARBA" id="ARBA00022737"/>
    </source>
</evidence>
<keyword evidence="3 5" id="KW-0040">ANK repeat</keyword>
<dbReference type="SUPFAM" id="SSF48403">
    <property type="entry name" value="Ankyrin repeat"/>
    <property type="match status" value="1"/>
</dbReference>
<keyword evidence="4" id="KW-0175">Coiled coil</keyword>
<organism evidence="7">
    <name type="scientific">Capra hircus</name>
    <name type="common">Goat</name>
    <dbReference type="NCBI Taxonomy" id="9925"/>
    <lineage>
        <taxon>Eukaryota</taxon>
        <taxon>Metazoa</taxon>
        <taxon>Chordata</taxon>
        <taxon>Craniata</taxon>
        <taxon>Vertebrata</taxon>
        <taxon>Euteleostomi</taxon>
        <taxon>Mammalia</taxon>
        <taxon>Eutheria</taxon>
        <taxon>Laurasiatheria</taxon>
        <taxon>Artiodactyla</taxon>
        <taxon>Ruminantia</taxon>
        <taxon>Pecora</taxon>
        <taxon>Bovidae</taxon>
        <taxon>Caprinae</taxon>
        <taxon>Capra</taxon>
    </lineage>
</organism>
<proteinExistence type="predicted"/>
<dbReference type="PROSITE" id="PS50297">
    <property type="entry name" value="ANK_REP_REGION"/>
    <property type="match status" value="2"/>
</dbReference>
<dbReference type="InterPro" id="IPR036770">
    <property type="entry name" value="Ankyrin_rpt-contain_sf"/>
</dbReference>
<accession>A0A8C2NK97</accession>
<feature type="repeat" description="ANK" evidence="5">
    <location>
        <begin position="478"/>
        <end position="510"/>
    </location>
</feature>
<protein>
    <recommendedName>
        <fullName evidence="8">KN motif and ankyrin repeat domain-containing protein 1</fullName>
    </recommendedName>
</protein>
<evidence type="ECO:0000256" key="1">
    <source>
        <dbReference type="ARBA" id="ARBA00022553"/>
    </source>
</evidence>
<dbReference type="Pfam" id="PF12796">
    <property type="entry name" value="Ank_2"/>
    <property type="match status" value="1"/>
</dbReference>
<evidence type="ECO:0000256" key="4">
    <source>
        <dbReference type="ARBA" id="ARBA00023054"/>
    </source>
</evidence>
<dbReference type="PANTHER" id="PTHR24168">
    <property type="entry name" value="KN MOTIF AND ANKYRIN REPEAT DOMAIN-CONTAINING"/>
    <property type="match status" value="1"/>
</dbReference>
<dbReference type="GO" id="GO:0030837">
    <property type="term" value="P:negative regulation of actin filament polymerization"/>
    <property type="evidence" value="ECO:0007669"/>
    <property type="project" value="InterPro"/>
</dbReference>
<dbReference type="InterPro" id="IPR002110">
    <property type="entry name" value="Ankyrin_rpt"/>
</dbReference>
<reference evidence="7" key="1">
    <citation type="submission" date="2019-03" db="EMBL/GenBank/DDBJ databases">
        <title>Genome sequencing and reference-guided assembly of Black Bengal Goat (Capra hircus).</title>
        <authorList>
            <person name="Siddiki A.Z."/>
            <person name="Baten A."/>
            <person name="Billah M."/>
            <person name="Alam M.A.U."/>
            <person name="Shawrob K.S.M."/>
            <person name="Saha S."/>
            <person name="Chowdhury M."/>
            <person name="Rahman A.H."/>
            <person name="Stear M."/>
            <person name="Miah G."/>
            <person name="Das G.B."/>
            <person name="Hossain M.M."/>
            <person name="Kumkum M."/>
            <person name="Islam M.S."/>
            <person name="Mollah A.M."/>
            <person name="Ahsan A."/>
            <person name="Tusar F."/>
            <person name="Khan M.K.I."/>
        </authorList>
    </citation>
    <scope>NUCLEOTIDE SEQUENCE [LARGE SCALE GENOMIC DNA]</scope>
</reference>
<dbReference type="GO" id="GO:0035023">
    <property type="term" value="P:regulation of Rho protein signal transduction"/>
    <property type="evidence" value="ECO:0007669"/>
    <property type="project" value="UniProtKB-ARBA"/>
</dbReference>
<dbReference type="Gene3D" id="1.25.40.20">
    <property type="entry name" value="Ankyrin repeat-containing domain"/>
    <property type="match status" value="1"/>
</dbReference>
<dbReference type="InterPro" id="IPR047184">
    <property type="entry name" value="KANK1-4"/>
</dbReference>
<keyword evidence="2" id="KW-0677">Repeat</keyword>
<dbReference type="GO" id="GO:0005856">
    <property type="term" value="C:cytoskeleton"/>
    <property type="evidence" value="ECO:0007669"/>
    <property type="project" value="TreeGrafter"/>
</dbReference>
<keyword evidence="1" id="KW-0597">Phosphoprotein</keyword>
<dbReference type="PROSITE" id="PS50088">
    <property type="entry name" value="ANK_REPEAT"/>
    <property type="match status" value="2"/>
</dbReference>
<dbReference type="FunFam" id="1.25.40.20:FF:000017">
    <property type="entry name" value="KN motif and ankyrin repeat domain-containing protein 1"/>
    <property type="match status" value="1"/>
</dbReference>
<dbReference type="GO" id="GO:0005737">
    <property type="term" value="C:cytoplasm"/>
    <property type="evidence" value="ECO:0007669"/>
    <property type="project" value="TreeGrafter"/>
</dbReference>
<feature type="region of interest" description="Disordered" evidence="6">
    <location>
        <begin position="576"/>
        <end position="597"/>
    </location>
</feature>
<evidence type="ECO:0000256" key="5">
    <source>
        <dbReference type="PROSITE-ProRule" id="PRU00023"/>
    </source>
</evidence>
<reference evidence="7" key="2">
    <citation type="submission" date="2025-08" db="UniProtKB">
        <authorList>
            <consortium name="Ensembl"/>
        </authorList>
    </citation>
    <scope>IDENTIFICATION</scope>
</reference>
<evidence type="ECO:0008006" key="8">
    <source>
        <dbReference type="Google" id="ProtNLM"/>
    </source>
</evidence>
<evidence type="ECO:0000256" key="3">
    <source>
        <dbReference type="ARBA" id="ARBA00023043"/>
    </source>
</evidence>
<dbReference type="PANTHER" id="PTHR24168:SF19">
    <property type="entry name" value="KN MOTIF AND ANKYRIN REPEAT DOMAIN-CONTAINING PROTEIN 1"/>
    <property type="match status" value="1"/>
</dbReference>
<dbReference type="Ensembl" id="ENSCHIT00010009204.1">
    <property type="protein sequence ID" value="ENSCHIP00010006611.1"/>
    <property type="gene ID" value="ENSCHIG00010004559.1"/>
</dbReference>
<dbReference type="SMART" id="SM00248">
    <property type="entry name" value="ANK"/>
    <property type="match status" value="5"/>
</dbReference>
<dbReference type="AlphaFoldDB" id="A0A8C2NK97"/>
<evidence type="ECO:0000313" key="7">
    <source>
        <dbReference type="Ensembl" id="ENSCHIP00010006611.1"/>
    </source>
</evidence>
<evidence type="ECO:0000256" key="6">
    <source>
        <dbReference type="SAM" id="MobiDB-lite"/>
    </source>
</evidence>
<dbReference type="GO" id="GO:0090521">
    <property type="term" value="P:podocyte cell migration"/>
    <property type="evidence" value="ECO:0007669"/>
    <property type="project" value="UniProtKB-ARBA"/>
</dbReference>